<accession>A0A2K5AQD6</accession>
<dbReference type="Proteomes" id="UP000236248">
    <property type="component" value="Chromosome NCAV"/>
</dbReference>
<reference evidence="2" key="1">
    <citation type="submission" date="2018-01" db="EMBL/GenBank/DDBJ databases">
        <authorList>
            <person name="Kerou L M."/>
        </authorList>
    </citation>
    <scope>NUCLEOTIDE SEQUENCE [LARGE SCALE GENOMIC DNA]</scope>
    <source>
        <strain evidence="2">SCU2</strain>
    </source>
</reference>
<gene>
    <name evidence="1" type="ORF">NCAV_0681</name>
</gene>
<dbReference type="AlphaFoldDB" id="A0A2K5AQD6"/>
<dbReference type="GeneID" id="41594748"/>
<dbReference type="KEGG" id="ncv:NCAV_0681"/>
<organism evidence="1 2">
    <name type="scientific">Candidatus Nitrosocaldus cavascurensis</name>
    <dbReference type="NCBI Taxonomy" id="2058097"/>
    <lineage>
        <taxon>Archaea</taxon>
        <taxon>Nitrososphaerota</taxon>
        <taxon>Nitrososphaeria</taxon>
        <taxon>Candidatus Nitrosocaldales</taxon>
        <taxon>Candidatus Nitrosocaldaceae</taxon>
        <taxon>Candidatus Nitrosocaldus</taxon>
    </lineage>
</organism>
<name>A0A2K5AQD6_9ARCH</name>
<sequence>MSTYGWHMLLAKYMLDVAMDGIKNGKYVASAYALLVAFEEIVDAYSANDGKHFHEEYLADAWKYRLEWIKAHGLFETWEHLVYLCNRVVAEGRYEYVEDMLRLINDLMDIKR</sequence>
<protein>
    <submittedName>
        <fullName evidence="1">Uncharacterized protein</fullName>
    </submittedName>
</protein>
<evidence type="ECO:0000313" key="1">
    <source>
        <dbReference type="EMBL" id="SPC33862.1"/>
    </source>
</evidence>
<dbReference type="EMBL" id="LT981265">
    <property type="protein sequence ID" value="SPC33862.1"/>
    <property type="molecule type" value="Genomic_DNA"/>
</dbReference>
<proteinExistence type="predicted"/>
<keyword evidence="2" id="KW-1185">Reference proteome</keyword>
<dbReference type="RefSeq" id="WP_103287354.1">
    <property type="nucleotide sequence ID" value="NZ_LT981265.1"/>
</dbReference>
<evidence type="ECO:0000313" key="2">
    <source>
        <dbReference type="Proteomes" id="UP000236248"/>
    </source>
</evidence>